<sequence length="345" mass="38405">GVGGCGLGVAAQARARRTQQEQRQQTVELQGARASAEQARSEAAAMKAAADQSKAEAASAKAEVELTKQQIQKLRNSIVKEREEDVKTKKDTFTYMVEGFKKEKLVSAKEDMWQAARSSAQQKMQEATVMMELAKKEKEEAEQLLKAAEARCPEYRSLDRQRQTWKERQRLSLARGTIDMAVKANLQEPLYVQEVKQTTDNIDADTWLARLENETGISQKFVDMAEGSVDIGAIQQAFEAKNSDTGMNSLFGQDVDLVRATIDSGDNSVLEAYMEKAKMEEDRVAKGKQKKTEEVIDTTKSNVPKVAYATGIQGHKGFKVNYFDQVYGERQAKTSMPPDDIDSAE</sequence>
<evidence type="ECO:0000313" key="4">
    <source>
        <dbReference type="Proteomes" id="UP001190700"/>
    </source>
</evidence>
<dbReference type="Proteomes" id="UP001190700">
    <property type="component" value="Unassembled WGS sequence"/>
</dbReference>
<comment type="caution">
    <text evidence="3">The sequence shown here is derived from an EMBL/GenBank/DDBJ whole genome shotgun (WGS) entry which is preliminary data.</text>
</comment>
<organism evidence="3 4">
    <name type="scientific">Cymbomonas tetramitiformis</name>
    <dbReference type="NCBI Taxonomy" id="36881"/>
    <lineage>
        <taxon>Eukaryota</taxon>
        <taxon>Viridiplantae</taxon>
        <taxon>Chlorophyta</taxon>
        <taxon>Pyramimonadophyceae</taxon>
        <taxon>Pyramimonadales</taxon>
        <taxon>Pyramimonadaceae</taxon>
        <taxon>Cymbomonas</taxon>
    </lineage>
</organism>
<evidence type="ECO:0000313" key="3">
    <source>
        <dbReference type="EMBL" id="KAK3247569.1"/>
    </source>
</evidence>
<protein>
    <submittedName>
        <fullName evidence="3">Uncharacterized protein</fullName>
    </submittedName>
</protein>
<feature type="compositionally biased region" description="Low complexity" evidence="2">
    <location>
        <begin position="21"/>
        <end position="58"/>
    </location>
</feature>
<reference evidence="3 4" key="1">
    <citation type="journal article" date="2015" name="Genome Biol. Evol.">
        <title>Comparative Genomics of a Bacterivorous Green Alga Reveals Evolutionary Causalities and Consequences of Phago-Mixotrophic Mode of Nutrition.</title>
        <authorList>
            <person name="Burns J.A."/>
            <person name="Paasch A."/>
            <person name="Narechania A."/>
            <person name="Kim E."/>
        </authorList>
    </citation>
    <scope>NUCLEOTIDE SEQUENCE [LARGE SCALE GENOMIC DNA]</scope>
    <source>
        <strain evidence="3 4">PLY_AMNH</strain>
    </source>
</reference>
<keyword evidence="1" id="KW-0175">Coiled coil</keyword>
<feature type="non-terminal residue" evidence="3">
    <location>
        <position position="1"/>
    </location>
</feature>
<evidence type="ECO:0000256" key="1">
    <source>
        <dbReference type="SAM" id="Coils"/>
    </source>
</evidence>
<accession>A0AAE0F107</accession>
<dbReference type="EMBL" id="LGRX02028846">
    <property type="protein sequence ID" value="KAK3247569.1"/>
    <property type="molecule type" value="Genomic_DNA"/>
</dbReference>
<proteinExistence type="predicted"/>
<keyword evidence="4" id="KW-1185">Reference proteome</keyword>
<evidence type="ECO:0000256" key="2">
    <source>
        <dbReference type="SAM" id="MobiDB-lite"/>
    </source>
</evidence>
<feature type="coiled-coil region" evidence="1">
    <location>
        <begin position="117"/>
        <end position="158"/>
    </location>
</feature>
<gene>
    <name evidence="3" type="ORF">CYMTET_42935</name>
</gene>
<name>A0AAE0F107_9CHLO</name>
<dbReference type="AlphaFoldDB" id="A0AAE0F107"/>
<feature type="region of interest" description="Disordered" evidence="2">
    <location>
        <begin position="13"/>
        <end position="58"/>
    </location>
</feature>